<dbReference type="InterPro" id="IPR041504">
    <property type="entry name" value="AidB_N"/>
</dbReference>
<comment type="cofactor">
    <cofactor evidence="1">
        <name>FAD</name>
        <dbReference type="ChEBI" id="CHEBI:57692"/>
    </cofactor>
</comment>
<dbReference type="Gene3D" id="2.40.110.20">
    <property type="match status" value="1"/>
</dbReference>
<evidence type="ECO:0000256" key="4">
    <source>
        <dbReference type="ARBA" id="ARBA00022827"/>
    </source>
</evidence>
<gene>
    <name evidence="9" type="ORF">RR42_m2256</name>
</gene>
<dbReference type="Proteomes" id="UP000031843">
    <property type="component" value="Chromosome main"/>
</dbReference>
<dbReference type="Pfam" id="PF02770">
    <property type="entry name" value="Acyl-CoA_dh_M"/>
    <property type="match status" value="1"/>
</dbReference>
<feature type="region of interest" description="Disordered" evidence="5">
    <location>
        <begin position="186"/>
        <end position="207"/>
    </location>
</feature>
<keyword evidence="4" id="KW-0274">FAD</keyword>
<dbReference type="Gene3D" id="1.20.140.10">
    <property type="entry name" value="Butyryl-CoA Dehydrogenase, subunit A, domain 3"/>
    <property type="match status" value="1"/>
</dbReference>
<dbReference type="EMBL" id="CP010536">
    <property type="protein sequence ID" value="AJG19648.1"/>
    <property type="molecule type" value="Genomic_DNA"/>
</dbReference>
<dbReference type="Gene3D" id="6.10.250.600">
    <property type="match status" value="1"/>
</dbReference>
<keyword evidence="10" id="KW-1185">Reference proteome</keyword>
<protein>
    <submittedName>
        <fullName evidence="9">Acyl-CoA dehydrogenase</fullName>
        <ecNumber evidence="9">1.3.8.7</ecNumber>
    </submittedName>
</protein>
<dbReference type="EC" id="1.3.8.7" evidence="9"/>
<proteinExistence type="inferred from homology"/>
<reference evidence="9 10" key="1">
    <citation type="journal article" date="2015" name="Genome Announc.">
        <title>Complete Genome Sequence of Cupriavidus basilensis 4G11, Isolated from the Oak Ridge Field Research Center Site.</title>
        <authorList>
            <person name="Ray J."/>
            <person name="Waters R.J."/>
            <person name="Skerker J.M."/>
            <person name="Kuehl J.V."/>
            <person name="Price M.N."/>
            <person name="Huang J."/>
            <person name="Chakraborty R."/>
            <person name="Arkin A.P."/>
            <person name="Deutschbauer A."/>
        </authorList>
    </citation>
    <scope>NUCLEOTIDE SEQUENCE [LARGE SCALE GENOMIC DNA]</scope>
    <source>
        <strain evidence="9">4G11</strain>
    </source>
</reference>
<sequence>MNATHATHTTHVITNQVPELKDYNLYTSDPGIRRAVARAGAGWNEGELERQGAVLGAEQTIQHAEDANRHHPELHTHSRIGERIDQVRFHPAWHELMAMARHSGLANLPFADTRPSAWASYAASLYMHSQIESGSLCPTNMTQACIPVLRKEPGLFAQFGDKLLTQAYDPRDLPIAHKRSINVGMGMTEKQGGSDVRANTTRAVPGRGEGRGAEYLITGHKWFFSAPMSDAHLVLANTEAGSSCFFVPRWRPDGSKNPIEIQRLKDKVGNRSNSSSEVEFRDAWGIMVGEEGRGIPTILEMATYSRLNCSLSSAGFLRQALVQALHYARHRSAFGKPLIRQPLMVRLLADMALEAEAAMLLAMDLATAFEATDDPARLAWRRILTPASKFWICKRAVEMTGEAMEVFGGNGYVEDGPMGRLFREAPVNSIWEGSGNVMCLDVLRAIGRNPHDYLRVLEHMSVVGADEPRIQASVAALRAALRLPEEEQQAEARRTTTRLVLTAQACLMLQHADTATADAFLASRFDPEWGAVMGISAGQSHAARILEMAWAA</sequence>
<organism evidence="9 10">
    <name type="scientific">Cupriavidus basilensis</name>
    <dbReference type="NCBI Taxonomy" id="68895"/>
    <lineage>
        <taxon>Bacteria</taxon>
        <taxon>Pseudomonadati</taxon>
        <taxon>Pseudomonadota</taxon>
        <taxon>Betaproteobacteria</taxon>
        <taxon>Burkholderiales</taxon>
        <taxon>Burkholderiaceae</taxon>
        <taxon>Cupriavidus</taxon>
    </lineage>
</organism>
<evidence type="ECO:0000313" key="9">
    <source>
        <dbReference type="EMBL" id="AJG19648.1"/>
    </source>
</evidence>
<evidence type="ECO:0000259" key="6">
    <source>
        <dbReference type="Pfam" id="PF00441"/>
    </source>
</evidence>
<keyword evidence="9" id="KW-0560">Oxidoreductase</keyword>
<evidence type="ECO:0000256" key="1">
    <source>
        <dbReference type="ARBA" id="ARBA00001974"/>
    </source>
</evidence>
<evidence type="ECO:0000256" key="5">
    <source>
        <dbReference type="SAM" id="MobiDB-lite"/>
    </source>
</evidence>
<feature type="domain" description="Acyl-CoA oxidase/dehydrogenase middle" evidence="7">
    <location>
        <begin position="185"/>
        <end position="282"/>
    </location>
</feature>
<feature type="domain" description="Acyl-CoA dehydrogenase/oxidase C-terminal" evidence="6">
    <location>
        <begin position="292"/>
        <end position="446"/>
    </location>
</feature>
<dbReference type="InterPro" id="IPR052904">
    <property type="entry name" value="Acyl-CoA_dehydrogenase-like"/>
</dbReference>
<dbReference type="PANTHER" id="PTHR42707">
    <property type="entry name" value="ACYL-COA DEHYDROGENASE"/>
    <property type="match status" value="1"/>
</dbReference>
<dbReference type="PANTHER" id="PTHR42707:SF3">
    <property type="entry name" value="ACYL-COA DEHYDROGENASE AIDB-RELATED"/>
    <property type="match status" value="1"/>
</dbReference>
<evidence type="ECO:0000259" key="7">
    <source>
        <dbReference type="Pfam" id="PF02770"/>
    </source>
</evidence>
<dbReference type="InterPro" id="IPR006091">
    <property type="entry name" value="Acyl-CoA_Oxase/DH_mid-dom"/>
</dbReference>
<dbReference type="InterPro" id="IPR006089">
    <property type="entry name" value="Acyl-CoA_DH_CS"/>
</dbReference>
<dbReference type="PROSITE" id="PS00073">
    <property type="entry name" value="ACYL_COA_DH_2"/>
    <property type="match status" value="1"/>
</dbReference>
<accession>A0A0C4Y9R3</accession>
<dbReference type="Pfam" id="PF18158">
    <property type="entry name" value="AidB_N"/>
    <property type="match status" value="1"/>
</dbReference>
<evidence type="ECO:0000313" key="10">
    <source>
        <dbReference type="Proteomes" id="UP000031843"/>
    </source>
</evidence>
<comment type="similarity">
    <text evidence="2">Belongs to the acyl-CoA dehydrogenase family.</text>
</comment>
<evidence type="ECO:0000256" key="2">
    <source>
        <dbReference type="ARBA" id="ARBA00009347"/>
    </source>
</evidence>
<keyword evidence="3" id="KW-0285">Flavoprotein</keyword>
<dbReference type="GO" id="GO:0070991">
    <property type="term" value="F:medium-chain fatty acyl-CoA dehydrogenase activity"/>
    <property type="evidence" value="ECO:0007669"/>
    <property type="project" value="UniProtKB-EC"/>
</dbReference>
<feature type="domain" description="Adaptive response protein AidB N-terminal" evidence="8">
    <location>
        <begin position="15"/>
        <end position="170"/>
    </location>
</feature>
<dbReference type="AlphaFoldDB" id="A0A0C4Y9R3"/>
<dbReference type="InterPro" id="IPR009075">
    <property type="entry name" value="AcylCo_DH/oxidase_C"/>
</dbReference>
<dbReference type="InterPro" id="IPR036250">
    <property type="entry name" value="AcylCo_DH-like_C"/>
</dbReference>
<dbReference type="PROSITE" id="PS00072">
    <property type="entry name" value="ACYL_COA_DH_1"/>
    <property type="match status" value="1"/>
</dbReference>
<dbReference type="Pfam" id="PF00441">
    <property type="entry name" value="Acyl-CoA_dh_1"/>
    <property type="match status" value="1"/>
</dbReference>
<evidence type="ECO:0000256" key="3">
    <source>
        <dbReference type="ARBA" id="ARBA00022630"/>
    </source>
</evidence>
<dbReference type="RefSeq" id="WP_052494600.1">
    <property type="nucleotide sequence ID" value="NZ_CP010536.1"/>
</dbReference>
<dbReference type="SUPFAM" id="SSF47203">
    <property type="entry name" value="Acyl-CoA dehydrogenase C-terminal domain-like"/>
    <property type="match status" value="1"/>
</dbReference>
<dbReference type="SUPFAM" id="SSF56645">
    <property type="entry name" value="Acyl-CoA dehydrogenase NM domain-like"/>
    <property type="match status" value="1"/>
</dbReference>
<dbReference type="STRING" id="68895.RR42_m2256"/>
<dbReference type="OrthoDB" id="9771038at2"/>
<dbReference type="InterPro" id="IPR009100">
    <property type="entry name" value="AcylCoA_DH/oxidase_NM_dom_sf"/>
</dbReference>
<name>A0A0C4Y9R3_9BURK</name>
<dbReference type="KEGG" id="cbw:RR42_m2256"/>
<evidence type="ECO:0000259" key="8">
    <source>
        <dbReference type="Pfam" id="PF18158"/>
    </source>
</evidence>